<organism evidence="12 13">
    <name type="scientific">Chelydra serpentina</name>
    <name type="common">Snapping turtle</name>
    <name type="synonym">Testudo serpentina</name>
    <dbReference type="NCBI Taxonomy" id="8475"/>
    <lineage>
        <taxon>Eukaryota</taxon>
        <taxon>Metazoa</taxon>
        <taxon>Chordata</taxon>
        <taxon>Craniata</taxon>
        <taxon>Vertebrata</taxon>
        <taxon>Euteleostomi</taxon>
        <taxon>Archelosauria</taxon>
        <taxon>Testudinata</taxon>
        <taxon>Testudines</taxon>
        <taxon>Cryptodira</taxon>
        <taxon>Durocryptodira</taxon>
        <taxon>Americhelydia</taxon>
        <taxon>Chelydroidea</taxon>
        <taxon>Chelydridae</taxon>
        <taxon>Chelydra</taxon>
    </lineage>
</organism>
<keyword evidence="5 10" id="KW-1133">Transmembrane helix</keyword>
<dbReference type="PANTHER" id="PTHR26450:SF104">
    <property type="entry name" value="OLFACTORY RECEPTOR"/>
    <property type="match status" value="1"/>
</dbReference>
<feature type="domain" description="G-protein coupled receptors family 1 profile" evidence="11">
    <location>
        <begin position="31"/>
        <end position="282"/>
    </location>
</feature>
<feature type="transmembrane region" description="Helical" evidence="10">
    <location>
        <begin position="20"/>
        <end position="39"/>
    </location>
</feature>
<evidence type="ECO:0000256" key="5">
    <source>
        <dbReference type="ARBA" id="ARBA00022989"/>
    </source>
</evidence>
<dbReference type="GO" id="GO:0004930">
    <property type="term" value="F:G protein-coupled receptor activity"/>
    <property type="evidence" value="ECO:0007669"/>
    <property type="project" value="UniProtKB-KW"/>
</dbReference>
<dbReference type="GO" id="GO:0004984">
    <property type="term" value="F:olfactory receptor activity"/>
    <property type="evidence" value="ECO:0007669"/>
    <property type="project" value="InterPro"/>
</dbReference>
<dbReference type="GO" id="GO:0005886">
    <property type="term" value="C:plasma membrane"/>
    <property type="evidence" value="ECO:0007669"/>
    <property type="project" value="TreeGrafter"/>
</dbReference>
<keyword evidence="9" id="KW-0807">Transducer</keyword>
<evidence type="ECO:0000256" key="3">
    <source>
        <dbReference type="ARBA" id="ARBA00022692"/>
    </source>
</evidence>
<feature type="transmembrane region" description="Helical" evidence="10">
    <location>
        <begin position="224"/>
        <end position="242"/>
    </location>
</feature>
<evidence type="ECO:0000256" key="6">
    <source>
        <dbReference type="ARBA" id="ARBA00023040"/>
    </source>
</evidence>
<keyword evidence="2" id="KW-0716">Sensory transduction</keyword>
<dbReference type="Ensembl" id="ENSCSRT00000004466.1">
    <property type="protein sequence ID" value="ENSCSRP00000004323.1"/>
    <property type="gene ID" value="ENSCSRG00000003261.1"/>
</dbReference>
<feature type="transmembrane region" description="Helical" evidence="10">
    <location>
        <begin position="131"/>
        <end position="153"/>
    </location>
</feature>
<dbReference type="Gene3D" id="1.20.1070.10">
    <property type="entry name" value="Rhodopsin 7-helix transmembrane proteins"/>
    <property type="match status" value="1"/>
</dbReference>
<evidence type="ECO:0000313" key="13">
    <source>
        <dbReference type="Proteomes" id="UP000694403"/>
    </source>
</evidence>
<dbReference type="InterPro" id="IPR050402">
    <property type="entry name" value="OR51/52/56-like"/>
</dbReference>
<evidence type="ECO:0000256" key="2">
    <source>
        <dbReference type="ARBA" id="ARBA00022606"/>
    </source>
</evidence>
<dbReference type="PRINTS" id="PR00245">
    <property type="entry name" value="OLFACTORYR"/>
</dbReference>
<dbReference type="PROSITE" id="PS00237">
    <property type="entry name" value="G_PROTEIN_RECEP_F1_1"/>
    <property type="match status" value="1"/>
</dbReference>
<keyword evidence="8" id="KW-0675">Receptor</keyword>
<dbReference type="Proteomes" id="UP000694403">
    <property type="component" value="Unplaced"/>
</dbReference>
<evidence type="ECO:0000256" key="4">
    <source>
        <dbReference type="ARBA" id="ARBA00022725"/>
    </source>
</evidence>
<feature type="transmembrane region" description="Helical" evidence="10">
    <location>
        <begin position="262"/>
        <end position="282"/>
    </location>
</feature>
<evidence type="ECO:0000256" key="1">
    <source>
        <dbReference type="ARBA" id="ARBA00004141"/>
    </source>
</evidence>
<feature type="transmembrane region" description="Helical" evidence="10">
    <location>
        <begin position="88"/>
        <end position="110"/>
    </location>
</feature>
<evidence type="ECO:0000256" key="10">
    <source>
        <dbReference type="SAM" id="Phobius"/>
    </source>
</evidence>
<keyword evidence="4" id="KW-0552">Olfaction</keyword>
<feature type="transmembrane region" description="Helical" evidence="10">
    <location>
        <begin position="51"/>
        <end position="76"/>
    </location>
</feature>
<feature type="transmembrane region" description="Helical" evidence="10">
    <location>
        <begin position="187"/>
        <end position="212"/>
    </location>
</feature>
<dbReference type="CDD" id="cd15222">
    <property type="entry name" value="7tmA_OR51-like"/>
    <property type="match status" value="1"/>
</dbReference>
<evidence type="ECO:0000259" key="11">
    <source>
        <dbReference type="PROSITE" id="PS50262"/>
    </source>
</evidence>
<sequence>VSSSGLFLLTGIPGQEDIHLWISIPFCLMYGNSVILFSIKTDPSLHEPMYIFLSMLAVTDLGLSISTMPTILGVYLFKYREISLDACFAQLFFIHSFQFAESSILLLMAFDRFVAIRDPLRYSSTLTLPRTSMMGLVFILRGVAVVFPFPFLLKRFRYCRDNVLSHSYCLHQEVMRLACSDITVNNIYGLSVTLLTVGLDSLFIFFSYVMILKTVLSIASPVECLRALNTCVSHLCAVLLFYTPEIGLTVIHRFGKNSPPLLQVLLGYISLLIPPLMNPIVVSSSPGSGDTRNEKHGAMHSDICCILDPLPLRTLPLFHLFSLYPTPCYSSLPEASPPLQAAIQGQAMMRAA</sequence>
<dbReference type="PROSITE" id="PS50262">
    <property type="entry name" value="G_PROTEIN_RECEP_F1_2"/>
    <property type="match status" value="1"/>
</dbReference>
<dbReference type="InterPro" id="IPR000276">
    <property type="entry name" value="GPCR_Rhodpsn"/>
</dbReference>
<keyword evidence="7 10" id="KW-0472">Membrane</keyword>
<comment type="subcellular location">
    <subcellularLocation>
        <location evidence="1">Membrane</location>
        <topology evidence="1">Multi-pass membrane protein</topology>
    </subcellularLocation>
</comment>
<reference evidence="12" key="2">
    <citation type="submission" date="2025-09" db="UniProtKB">
        <authorList>
            <consortium name="Ensembl"/>
        </authorList>
    </citation>
    <scope>IDENTIFICATION</scope>
</reference>
<keyword evidence="3 10" id="KW-0812">Transmembrane</keyword>
<evidence type="ECO:0000256" key="8">
    <source>
        <dbReference type="ARBA" id="ARBA00023170"/>
    </source>
</evidence>
<reference evidence="12" key="1">
    <citation type="submission" date="2025-08" db="UniProtKB">
        <authorList>
            <consortium name="Ensembl"/>
        </authorList>
    </citation>
    <scope>IDENTIFICATION</scope>
</reference>
<keyword evidence="13" id="KW-1185">Reference proteome</keyword>
<evidence type="ECO:0000256" key="7">
    <source>
        <dbReference type="ARBA" id="ARBA00023136"/>
    </source>
</evidence>
<dbReference type="PANTHER" id="PTHR26450">
    <property type="entry name" value="OLFACTORY RECEPTOR 56B1-RELATED"/>
    <property type="match status" value="1"/>
</dbReference>
<evidence type="ECO:0000256" key="9">
    <source>
        <dbReference type="ARBA" id="ARBA00023224"/>
    </source>
</evidence>
<dbReference type="SUPFAM" id="SSF81321">
    <property type="entry name" value="Family A G protein-coupled receptor-like"/>
    <property type="match status" value="1"/>
</dbReference>
<proteinExistence type="predicted"/>
<evidence type="ECO:0000313" key="12">
    <source>
        <dbReference type="Ensembl" id="ENSCSRP00000004323.1"/>
    </source>
</evidence>
<dbReference type="InterPro" id="IPR000725">
    <property type="entry name" value="Olfact_rcpt"/>
</dbReference>
<dbReference type="GO" id="GO:0071396">
    <property type="term" value="P:cellular response to lipid"/>
    <property type="evidence" value="ECO:0007669"/>
    <property type="project" value="UniProtKB-ARBA"/>
</dbReference>
<dbReference type="FunFam" id="1.20.1070.10:FF:000002">
    <property type="entry name" value="Olfactory receptor"/>
    <property type="match status" value="1"/>
</dbReference>
<dbReference type="InterPro" id="IPR017452">
    <property type="entry name" value="GPCR_Rhodpsn_7TM"/>
</dbReference>
<dbReference type="AlphaFoldDB" id="A0A8C3XKA1"/>
<dbReference type="Pfam" id="PF13853">
    <property type="entry name" value="7tm_4"/>
    <property type="match status" value="1"/>
</dbReference>
<protein>
    <recommendedName>
        <fullName evidence="11">G-protein coupled receptors family 1 profile domain-containing protein</fullName>
    </recommendedName>
</protein>
<keyword evidence="6" id="KW-0297">G-protein coupled receptor</keyword>
<name>A0A8C3XKA1_CHESE</name>
<accession>A0A8C3XKA1</accession>